<evidence type="ECO:0000259" key="1">
    <source>
        <dbReference type="PROSITE" id="PS50878"/>
    </source>
</evidence>
<comment type="caution">
    <text evidence="2">The sequence shown here is derived from an EMBL/GenBank/DDBJ whole genome shotgun (WGS) entry which is preliminary data.</text>
</comment>
<sequence length="872" mass="97450">MTAIGHLLSRDLQTVCAPGQKGVRGEGTGGTALLIHKSLKIRASGTSEDGYVTWAQVEKGGHEVYIASVYGPHSPGGRAAHWTQLRNLFPHTNVILCGDWNMVDNASDSSGERQVLGGAEEMAFTEVRTKHNLQDVREIAAEVRGPLHTRWSAYGGDPRWARLDRIYFSHAGRWLAAAHYLQHHAGITLSDHLPVTTSVDIGTVVCADGRLSLAGPTTFKWSPSMLGKPQIQAGIQRIWKKLECRSDDLRKVYHKGTTQVRNFLRAKQKEQRARISHIQELQLEIADLHSSPPGKLTKQQLVRLDWLETEKRIREHERDVEIRLWSRVKHLGLGDAPSKYFFNIHRQNSARAQIIQLQLPTGEVTRDQAKIMCAVGQYYADLYTAQTQSIEDAATRDELMHSVDDNLTDAERSMLAAPPSEKEIEDVLFMLPHNKAHGVDGISAEALKKTWPFMKSFYVKMVAKFWAEGVLAETVTEGMIRLIPKTVNKASLKDWRPLTMLTTDYKIIARILAGRLQMLLQKVVSPQQTGFIKGRHMLDNVLALWMAQDAARTYKRQGMFVKLDFEKAYDRVEHNYLWDAMLKCGLGKGFITLVKGLTLGASTAVHVNGAKTYRFPVGRGVRQGCPLAPLLFVLATQPLMTEMKLSFQAGRLRGYQVGDTVLLDYSLFADDMGVFIDNSHSSFQELRLVLAKYEVSSGARLNLSKSSILLLGMDRPPDWFALTGCSLMQRGDVHKYLGAPTGLDLSKQQQDEFCTQKISNTLGGWELRLLSFEARAVLLQFVLQAQPTFYSSIIKLSATTCRKVEQLYRQFLWGYNKEGKAKRSLVRIEKWLKAMLEQIGRSEGGPEAPCTEGAAVGLGEAVPTLGGTADRS</sequence>
<reference evidence="2" key="1">
    <citation type="submission" date="2016-03" db="EMBL/GenBank/DDBJ databases">
        <title>Mechanisms controlling the formation of the plant cell surface in tip-growing cells are functionally conserved among land plants.</title>
        <authorList>
            <person name="Honkanen S."/>
            <person name="Jones V.A."/>
            <person name="Morieri G."/>
            <person name="Champion C."/>
            <person name="Hetherington A.J."/>
            <person name="Kelly S."/>
            <person name="Saint-Marcoux D."/>
            <person name="Proust H."/>
            <person name="Prescott H."/>
            <person name="Dolan L."/>
        </authorList>
    </citation>
    <scope>NUCLEOTIDE SEQUENCE [LARGE SCALE GENOMIC DNA]</scope>
    <source>
        <tissue evidence="2">Whole gametophyte</tissue>
    </source>
</reference>
<proteinExistence type="predicted"/>
<dbReference type="Proteomes" id="UP000077202">
    <property type="component" value="Unassembled WGS sequence"/>
</dbReference>
<dbReference type="PROSITE" id="PS50878">
    <property type="entry name" value="RT_POL"/>
    <property type="match status" value="1"/>
</dbReference>
<dbReference type="Pfam" id="PF03372">
    <property type="entry name" value="Exo_endo_phos"/>
    <property type="match status" value="1"/>
</dbReference>
<evidence type="ECO:0000313" key="2">
    <source>
        <dbReference type="EMBL" id="OAE26838.1"/>
    </source>
</evidence>
<dbReference type="InterPro" id="IPR036691">
    <property type="entry name" value="Endo/exonu/phosph_ase_sf"/>
</dbReference>
<keyword evidence="3" id="KW-1185">Reference proteome</keyword>
<dbReference type="PANTHER" id="PTHR19446">
    <property type="entry name" value="REVERSE TRANSCRIPTASES"/>
    <property type="match status" value="1"/>
</dbReference>
<gene>
    <name evidence="2" type="ORF">AXG93_1429s1030</name>
</gene>
<dbReference type="SUPFAM" id="SSF56672">
    <property type="entry name" value="DNA/RNA polymerases"/>
    <property type="match status" value="1"/>
</dbReference>
<evidence type="ECO:0000313" key="3">
    <source>
        <dbReference type="Proteomes" id="UP000077202"/>
    </source>
</evidence>
<protein>
    <recommendedName>
        <fullName evidence="1">Reverse transcriptase domain-containing protein</fullName>
    </recommendedName>
</protein>
<accession>A0A176W190</accession>
<dbReference type="Gene3D" id="3.60.10.10">
    <property type="entry name" value="Endonuclease/exonuclease/phosphatase"/>
    <property type="match status" value="1"/>
</dbReference>
<dbReference type="InterPro" id="IPR043502">
    <property type="entry name" value="DNA/RNA_pol_sf"/>
</dbReference>
<feature type="domain" description="Reverse transcriptase" evidence="1">
    <location>
        <begin position="464"/>
        <end position="724"/>
    </location>
</feature>
<dbReference type="InterPro" id="IPR005135">
    <property type="entry name" value="Endo/exonuclease/phosphatase"/>
</dbReference>
<name>A0A176W190_MARPO</name>
<dbReference type="SUPFAM" id="SSF56219">
    <property type="entry name" value="DNase I-like"/>
    <property type="match status" value="1"/>
</dbReference>
<dbReference type="EMBL" id="LVLJ01002090">
    <property type="protein sequence ID" value="OAE26838.1"/>
    <property type="molecule type" value="Genomic_DNA"/>
</dbReference>
<dbReference type="InterPro" id="IPR000477">
    <property type="entry name" value="RT_dom"/>
</dbReference>
<dbReference type="AlphaFoldDB" id="A0A176W190"/>
<dbReference type="GO" id="GO:0003824">
    <property type="term" value="F:catalytic activity"/>
    <property type="evidence" value="ECO:0007669"/>
    <property type="project" value="InterPro"/>
</dbReference>
<dbReference type="Pfam" id="PF00078">
    <property type="entry name" value="RVT_1"/>
    <property type="match status" value="1"/>
</dbReference>
<organism evidence="2 3">
    <name type="scientific">Marchantia polymorpha subsp. ruderalis</name>
    <dbReference type="NCBI Taxonomy" id="1480154"/>
    <lineage>
        <taxon>Eukaryota</taxon>
        <taxon>Viridiplantae</taxon>
        <taxon>Streptophyta</taxon>
        <taxon>Embryophyta</taxon>
        <taxon>Marchantiophyta</taxon>
        <taxon>Marchantiopsida</taxon>
        <taxon>Marchantiidae</taxon>
        <taxon>Marchantiales</taxon>
        <taxon>Marchantiaceae</taxon>
        <taxon>Marchantia</taxon>
    </lineage>
</organism>
<dbReference type="CDD" id="cd01650">
    <property type="entry name" value="RT_nLTR_like"/>
    <property type="match status" value="1"/>
</dbReference>